<gene>
    <name evidence="2" type="ORF">QBC42DRAFT_257701</name>
</gene>
<dbReference type="Proteomes" id="UP001321749">
    <property type="component" value="Unassembled WGS sequence"/>
</dbReference>
<sequence length="108" mass="11741">MASASPARSSFSFFVRSKCCALRYLLRTLLPTRMFLLEPLGLVCSLLLFEWAFRQPVEMQVSPFGAKAKLRMGNIGRLSPPSHVFITCPMSAGCCLSLSLVAVVVVGG</sequence>
<organism evidence="2 3">
    <name type="scientific">Cladorrhinum samala</name>
    <dbReference type="NCBI Taxonomy" id="585594"/>
    <lineage>
        <taxon>Eukaryota</taxon>
        <taxon>Fungi</taxon>
        <taxon>Dikarya</taxon>
        <taxon>Ascomycota</taxon>
        <taxon>Pezizomycotina</taxon>
        <taxon>Sordariomycetes</taxon>
        <taxon>Sordariomycetidae</taxon>
        <taxon>Sordariales</taxon>
        <taxon>Podosporaceae</taxon>
        <taxon>Cladorrhinum</taxon>
    </lineage>
</organism>
<evidence type="ECO:0000313" key="3">
    <source>
        <dbReference type="Proteomes" id="UP001321749"/>
    </source>
</evidence>
<evidence type="ECO:0000256" key="1">
    <source>
        <dbReference type="SAM" id="Phobius"/>
    </source>
</evidence>
<proteinExistence type="predicted"/>
<name>A0AAV9I1X7_9PEZI</name>
<keyword evidence="1" id="KW-0472">Membrane</keyword>
<accession>A0AAV9I1X7</accession>
<keyword evidence="1" id="KW-0812">Transmembrane</keyword>
<keyword evidence="3" id="KW-1185">Reference proteome</keyword>
<comment type="caution">
    <text evidence="2">The sequence shown here is derived from an EMBL/GenBank/DDBJ whole genome shotgun (WGS) entry which is preliminary data.</text>
</comment>
<protein>
    <submittedName>
        <fullName evidence="2">Uncharacterized protein</fullName>
    </submittedName>
</protein>
<reference evidence="2" key="1">
    <citation type="journal article" date="2023" name="Mol. Phylogenet. Evol.">
        <title>Genome-scale phylogeny and comparative genomics of the fungal order Sordariales.</title>
        <authorList>
            <person name="Hensen N."/>
            <person name="Bonometti L."/>
            <person name="Westerberg I."/>
            <person name="Brannstrom I.O."/>
            <person name="Guillou S."/>
            <person name="Cros-Aarteil S."/>
            <person name="Calhoun S."/>
            <person name="Haridas S."/>
            <person name="Kuo A."/>
            <person name="Mondo S."/>
            <person name="Pangilinan J."/>
            <person name="Riley R."/>
            <person name="LaButti K."/>
            <person name="Andreopoulos B."/>
            <person name="Lipzen A."/>
            <person name="Chen C."/>
            <person name="Yan M."/>
            <person name="Daum C."/>
            <person name="Ng V."/>
            <person name="Clum A."/>
            <person name="Steindorff A."/>
            <person name="Ohm R.A."/>
            <person name="Martin F."/>
            <person name="Silar P."/>
            <person name="Natvig D.O."/>
            <person name="Lalanne C."/>
            <person name="Gautier V."/>
            <person name="Ament-Velasquez S.L."/>
            <person name="Kruys A."/>
            <person name="Hutchinson M.I."/>
            <person name="Powell A.J."/>
            <person name="Barry K."/>
            <person name="Miller A.N."/>
            <person name="Grigoriev I.V."/>
            <person name="Debuchy R."/>
            <person name="Gladieux P."/>
            <person name="Hiltunen Thoren M."/>
            <person name="Johannesson H."/>
        </authorList>
    </citation>
    <scope>NUCLEOTIDE SEQUENCE</scope>
    <source>
        <strain evidence="2">PSN324</strain>
    </source>
</reference>
<dbReference type="AlphaFoldDB" id="A0AAV9I1X7"/>
<feature type="transmembrane region" description="Helical" evidence="1">
    <location>
        <begin position="84"/>
        <end position="106"/>
    </location>
</feature>
<keyword evidence="1" id="KW-1133">Transmembrane helix</keyword>
<feature type="transmembrane region" description="Helical" evidence="1">
    <location>
        <begin position="35"/>
        <end position="53"/>
    </location>
</feature>
<reference evidence="2" key="2">
    <citation type="submission" date="2023-06" db="EMBL/GenBank/DDBJ databases">
        <authorList>
            <consortium name="Lawrence Berkeley National Laboratory"/>
            <person name="Mondo S.J."/>
            <person name="Hensen N."/>
            <person name="Bonometti L."/>
            <person name="Westerberg I."/>
            <person name="Brannstrom I.O."/>
            <person name="Guillou S."/>
            <person name="Cros-Aarteil S."/>
            <person name="Calhoun S."/>
            <person name="Haridas S."/>
            <person name="Kuo A."/>
            <person name="Pangilinan J."/>
            <person name="Riley R."/>
            <person name="Labutti K."/>
            <person name="Andreopoulos B."/>
            <person name="Lipzen A."/>
            <person name="Chen C."/>
            <person name="Yanf M."/>
            <person name="Daum C."/>
            <person name="Ng V."/>
            <person name="Clum A."/>
            <person name="Steindorff A."/>
            <person name="Ohm R."/>
            <person name="Martin F."/>
            <person name="Silar P."/>
            <person name="Natvig D."/>
            <person name="Lalanne C."/>
            <person name="Gautier V."/>
            <person name="Ament-Velasquez S.L."/>
            <person name="Kruys A."/>
            <person name="Hutchinson M.I."/>
            <person name="Powell A.J."/>
            <person name="Barry K."/>
            <person name="Miller A.N."/>
            <person name="Grigoriev I.V."/>
            <person name="Debuchy R."/>
            <person name="Gladieux P."/>
            <person name="Thoren M.H."/>
            <person name="Johannesson H."/>
        </authorList>
    </citation>
    <scope>NUCLEOTIDE SEQUENCE</scope>
    <source>
        <strain evidence="2">PSN324</strain>
    </source>
</reference>
<evidence type="ECO:0000313" key="2">
    <source>
        <dbReference type="EMBL" id="KAK4467102.1"/>
    </source>
</evidence>
<dbReference type="EMBL" id="MU864928">
    <property type="protein sequence ID" value="KAK4467102.1"/>
    <property type="molecule type" value="Genomic_DNA"/>
</dbReference>